<feature type="domain" description="KATNIP" evidence="1">
    <location>
        <begin position="468"/>
        <end position="781"/>
    </location>
</feature>
<proteinExistence type="predicted"/>
<accession>A0A195DFB1</accession>
<gene>
    <name evidence="2" type="ORF">ALC57_16171</name>
</gene>
<organism evidence="2 3">
    <name type="scientific">Trachymyrmex cornetzi</name>
    <dbReference type="NCBI Taxonomy" id="471704"/>
    <lineage>
        <taxon>Eukaryota</taxon>
        <taxon>Metazoa</taxon>
        <taxon>Ecdysozoa</taxon>
        <taxon>Arthropoda</taxon>
        <taxon>Hexapoda</taxon>
        <taxon>Insecta</taxon>
        <taxon>Pterygota</taxon>
        <taxon>Neoptera</taxon>
        <taxon>Endopterygota</taxon>
        <taxon>Hymenoptera</taxon>
        <taxon>Apocrita</taxon>
        <taxon>Aculeata</taxon>
        <taxon>Formicoidea</taxon>
        <taxon>Formicidae</taxon>
        <taxon>Myrmicinae</taxon>
        <taxon>Trachymyrmex</taxon>
    </lineage>
</organism>
<dbReference type="PANTHER" id="PTHR21534:SF0">
    <property type="entry name" value="KATANIN-INTERACTING PROTEIN"/>
    <property type="match status" value="1"/>
</dbReference>
<dbReference type="Pfam" id="PF14652">
    <property type="entry name" value="DUF4457"/>
    <property type="match status" value="2"/>
</dbReference>
<sequence>MDNVTYDKMENKTASLAANALTMPSWLVEMTDNVEKINISNDTKSLKMETFVLIDDQHHFKNITIKKEDEDTNNQPNSYQSNLSHLYIDTNIKLQTPCTSKSLPNTPKSEQVQVKRRTRACSAVVNVKHRTQNDFHGLDAYLERKQMEKHGMYLTFGNYNDDKTGDEDQFYFEHQISSVPNRVDTPLHLSDDNYLNDSTFSTQNEGNPKLLSGQYQEIFKSFIYYIFLDKLYRNFIIPELPSGDSLVIDIISTWGDKHYVGLNGIEIFSNTGEPARIKEIRAHTTSVNQSPNNDHNPYTINNLINGINRTRDDANLWLTPYSNGDHHYVYMIFEFTITIAMIRIWNYNKSRIHSFRGAKDIIIKLNDIIIFYGEIAKASGDDMGSLDSFGDTILFTTDENILELISKHDNTFIEFNNGTSDCEEKEIIIASARRNNSDDSIENSPNAYTNSKIRNTALTPLSCREIQLIILSNWGLQHLVGLTGIELIGDQGVAVPLVSANLHCNVADTHLMRLIDGHNVTTEMDYMWLADLMLNKRITITVTFDMDVYLTGIRIWNYNASLELSYCGVKQLLIKLDGRQLHDENYSDGFLLRRAPGSCHYDFVQEISFLNPPNREQSSNQIIDPITKSLEELESFDSNYEAPSMPRGFVYQIIIFSTWGDSYYVGLNGIQLYDNYGKEIKLTADNVAAFPESVNIIEGIDNDIRIPDKLIDGINDTRDGRHAWLAPILPGQTNRVYLIFYHPIMVSMIKIWNYGKTSQRRVKEFAILVDDLLVYNGTLDKHNAYGLVTFVKENSNENLVNR</sequence>
<dbReference type="Proteomes" id="UP000078492">
    <property type="component" value="Unassembled WGS sequence"/>
</dbReference>
<dbReference type="EMBL" id="KQ980903">
    <property type="protein sequence ID" value="KYN11583.1"/>
    <property type="molecule type" value="Genomic_DNA"/>
</dbReference>
<dbReference type="InterPro" id="IPR027859">
    <property type="entry name" value="KATNIP_dom"/>
</dbReference>
<dbReference type="AlphaFoldDB" id="A0A195DFB1"/>
<dbReference type="STRING" id="471704.A0A195DFB1"/>
<keyword evidence="3" id="KW-1185">Reference proteome</keyword>
<evidence type="ECO:0000313" key="2">
    <source>
        <dbReference type="EMBL" id="KYN11583.1"/>
    </source>
</evidence>
<feature type="domain" description="KATNIP" evidence="1">
    <location>
        <begin position="233"/>
        <end position="377"/>
    </location>
</feature>
<dbReference type="PANTHER" id="PTHR21534">
    <property type="entry name" value="KATANIN-INTERACTING PROTEIN"/>
    <property type="match status" value="1"/>
</dbReference>
<name>A0A195DFB1_9HYME</name>
<evidence type="ECO:0000259" key="1">
    <source>
        <dbReference type="Pfam" id="PF14652"/>
    </source>
</evidence>
<protein>
    <recommendedName>
        <fullName evidence="1">KATNIP domain-containing protein</fullName>
    </recommendedName>
</protein>
<evidence type="ECO:0000313" key="3">
    <source>
        <dbReference type="Proteomes" id="UP000078492"/>
    </source>
</evidence>
<dbReference type="InterPro" id="IPR026704">
    <property type="entry name" value="KATNIP"/>
</dbReference>
<reference evidence="2 3" key="1">
    <citation type="submission" date="2015-09" db="EMBL/GenBank/DDBJ databases">
        <title>Trachymyrmex cornetzi WGS genome.</title>
        <authorList>
            <person name="Nygaard S."/>
            <person name="Hu H."/>
            <person name="Boomsma J."/>
            <person name="Zhang G."/>
        </authorList>
    </citation>
    <scope>NUCLEOTIDE SEQUENCE [LARGE SCALE GENOMIC DNA]</scope>
    <source>
        <strain evidence="2">Tcor2-1</strain>
        <tissue evidence="2">Whole body</tissue>
    </source>
</reference>